<evidence type="ECO:0000256" key="1">
    <source>
        <dbReference type="SAM" id="MobiDB-lite"/>
    </source>
</evidence>
<feature type="region of interest" description="Disordered" evidence="1">
    <location>
        <begin position="1"/>
        <end position="31"/>
    </location>
</feature>
<evidence type="ECO:0000256" key="2">
    <source>
        <dbReference type="SAM" id="Phobius"/>
    </source>
</evidence>
<keyword evidence="4" id="KW-1185">Reference proteome</keyword>
<feature type="transmembrane region" description="Helical" evidence="2">
    <location>
        <begin position="196"/>
        <end position="218"/>
    </location>
</feature>
<accession>A0A3N0ED37</accession>
<protein>
    <submittedName>
        <fullName evidence="3">Uncharacterized protein</fullName>
    </submittedName>
</protein>
<dbReference type="RefSeq" id="WP_123200541.1">
    <property type="nucleotide sequence ID" value="NZ_RJMB01000005.1"/>
</dbReference>
<feature type="transmembrane region" description="Helical" evidence="2">
    <location>
        <begin position="141"/>
        <end position="163"/>
    </location>
</feature>
<feature type="compositionally biased region" description="Pro residues" evidence="1">
    <location>
        <begin position="69"/>
        <end position="80"/>
    </location>
</feature>
<gene>
    <name evidence="3" type="ORF">EFW17_07290</name>
</gene>
<dbReference type="AlphaFoldDB" id="A0A3N0ED37"/>
<keyword evidence="2" id="KW-1133">Transmembrane helix</keyword>
<feature type="region of interest" description="Disordered" evidence="1">
    <location>
        <begin position="47"/>
        <end position="102"/>
    </location>
</feature>
<feature type="transmembrane region" description="Helical" evidence="2">
    <location>
        <begin position="103"/>
        <end position="121"/>
    </location>
</feature>
<comment type="caution">
    <text evidence="3">The sequence shown here is derived from an EMBL/GenBank/DDBJ whole genome shotgun (WGS) entry which is preliminary data.</text>
</comment>
<evidence type="ECO:0000313" key="4">
    <source>
        <dbReference type="Proteomes" id="UP000269198"/>
    </source>
</evidence>
<evidence type="ECO:0000313" key="3">
    <source>
        <dbReference type="EMBL" id="RNL85762.1"/>
    </source>
</evidence>
<reference evidence="3 4" key="1">
    <citation type="submission" date="2018-11" db="EMBL/GenBank/DDBJ databases">
        <title>The genome draft of YIM 96095.</title>
        <authorList>
            <person name="Tang S.-K."/>
            <person name="Chunyu W.-X."/>
            <person name="Feng Y.-Z."/>
        </authorList>
    </citation>
    <scope>NUCLEOTIDE SEQUENCE [LARGE SCALE GENOMIC DNA]</scope>
    <source>
        <strain evidence="3 4">YIM 96095</strain>
    </source>
</reference>
<feature type="compositionally biased region" description="Polar residues" evidence="1">
    <location>
        <begin position="1"/>
        <end position="10"/>
    </location>
</feature>
<proteinExistence type="predicted"/>
<feature type="transmembrane region" description="Helical" evidence="2">
    <location>
        <begin position="224"/>
        <end position="246"/>
    </location>
</feature>
<name>A0A3N0ED37_9ACTN</name>
<sequence>MNAGTDTATPDTRHDSGEPPGNRHRLAERAKRLAGSYAAALARLDTFEDRLRTPAPPSAPDPSSRNPNRPIPVSPGPTPMPGFSETGREPEARPAPPPDDRRVGVVAPPLALLLGVLLSWTGADLLRPMVEGAPMWGAVRYLPGVLLVLALLGAGAALAAALATPRARPPVSASGGAEETRGQRPPVPRARLTASLLLYLAALGGIVLWTVLWVATAAPVAVPAGVPSVLAGALLVGVVALSILPVQLRHARAAARAGRERGGAPWDGDGAPPDFPPPPPLDVAAWWRSLRHQRREKGRRRTRDRARSAVGTHARAWEDVYHECQRHADTNDTDSAAVRAALRELGSVRPATPGTELDPVPVEFADMDLAGNMATVVRCLARYHPGALEARFERVSRAFRAESGSGVESEPR</sequence>
<keyword evidence="2" id="KW-0472">Membrane</keyword>
<feature type="region of interest" description="Disordered" evidence="1">
    <location>
        <begin position="167"/>
        <end position="186"/>
    </location>
</feature>
<keyword evidence="2" id="KW-0812">Transmembrane</keyword>
<dbReference type="Proteomes" id="UP000269198">
    <property type="component" value="Unassembled WGS sequence"/>
</dbReference>
<organism evidence="3 4">
    <name type="scientific">Halostreptopolyspora alba</name>
    <dbReference type="NCBI Taxonomy" id="2487137"/>
    <lineage>
        <taxon>Bacteria</taxon>
        <taxon>Bacillati</taxon>
        <taxon>Actinomycetota</taxon>
        <taxon>Actinomycetes</taxon>
        <taxon>Streptosporangiales</taxon>
        <taxon>Nocardiopsidaceae</taxon>
        <taxon>Halostreptopolyspora</taxon>
    </lineage>
</organism>
<dbReference type="EMBL" id="RJMB01000005">
    <property type="protein sequence ID" value="RNL85762.1"/>
    <property type="molecule type" value="Genomic_DNA"/>
</dbReference>
<feature type="compositionally biased region" description="Basic and acidic residues" evidence="1">
    <location>
        <begin position="86"/>
        <end position="102"/>
    </location>
</feature>